<dbReference type="InterPro" id="IPR036397">
    <property type="entry name" value="RNaseH_sf"/>
</dbReference>
<dbReference type="GO" id="GO:0004523">
    <property type="term" value="F:RNA-DNA hybrid ribonuclease activity"/>
    <property type="evidence" value="ECO:0007669"/>
    <property type="project" value="InterPro"/>
</dbReference>
<feature type="non-terminal residue" evidence="2">
    <location>
        <position position="1"/>
    </location>
</feature>
<feature type="non-terminal residue" evidence="2">
    <location>
        <position position="81"/>
    </location>
</feature>
<gene>
    <name evidence="2" type="ORF">DFH08DRAFT_645494</name>
</gene>
<dbReference type="AlphaFoldDB" id="A0AAD7AEW0"/>
<comment type="caution">
    <text evidence="2">The sequence shown here is derived from an EMBL/GenBank/DDBJ whole genome shotgun (WGS) entry which is preliminary data.</text>
</comment>
<dbReference type="EMBL" id="JARIHO010000008">
    <property type="protein sequence ID" value="KAJ7356874.1"/>
    <property type="molecule type" value="Genomic_DNA"/>
</dbReference>
<protein>
    <recommendedName>
        <fullName evidence="1">RNase H type-1 domain-containing protein</fullName>
    </recommendedName>
</protein>
<dbReference type="Pfam" id="PF00075">
    <property type="entry name" value="RNase_H"/>
    <property type="match status" value="1"/>
</dbReference>
<evidence type="ECO:0000259" key="1">
    <source>
        <dbReference type="PROSITE" id="PS50879"/>
    </source>
</evidence>
<name>A0AAD7AEW0_9AGAR</name>
<sequence length="81" mass="9028">TDSTYVASGATEWMRTWTCRKLVTSSGSKVQNKDLWKLLSTKMGGYAEGGCEVSFWVVPGEWNEKADQAASEGRRGCRFRS</sequence>
<proteinExistence type="predicted"/>
<organism evidence="2 3">
    <name type="scientific">Mycena albidolilacea</name>
    <dbReference type="NCBI Taxonomy" id="1033008"/>
    <lineage>
        <taxon>Eukaryota</taxon>
        <taxon>Fungi</taxon>
        <taxon>Dikarya</taxon>
        <taxon>Basidiomycota</taxon>
        <taxon>Agaricomycotina</taxon>
        <taxon>Agaricomycetes</taxon>
        <taxon>Agaricomycetidae</taxon>
        <taxon>Agaricales</taxon>
        <taxon>Marasmiineae</taxon>
        <taxon>Mycenaceae</taxon>
        <taxon>Mycena</taxon>
    </lineage>
</organism>
<evidence type="ECO:0000313" key="3">
    <source>
        <dbReference type="Proteomes" id="UP001218218"/>
    </source>
</evidence>
<dbReference type="GO" id="GO:0003676">
    <property type="term" value="F:nucleic acid binding"/>
    <property type="evidence" value="ECO:0007669"/>
    <property type="project" value="InterPro"/>
</dbReference>
<accession>A0AAD7AEW0</accession>
<dbReference type="Gene3D" id="3.30.420.10">
    <property type="entry name" value="Ribonuclease H-like superfamily/Ribonuclease H"/>
    <property type="match status" value="1"/>
</dbReference>
<dbReference type="Proteomes" id="UP001218218">
    <property type="component" value="Unassembled WGS sequence"/>
</dbReference>
<keyword evidence="3" id="KW-1185">Reference proteome</keyword>
<dbReference type="InterPro" id="IPR002156">
    <property type="entry name" value="RNaseH_domain"/>
</dbReference>
<dbReference type="PROSITE" id="PS50879">
    <property type="entry name" value="RNASE_H_1"/>
    <property type="match status" value="1"/>
</dbReference>
<reference evidence="2" key="1">
    <citation type="submission" date="2023-03" db="EMBL/GenBank/DDBJ databases">
        <title>Massive genome expansion in bonnet fungi (Mycena s.s.) driven by repeated elements and novel gene families across ecological guilds.</title>
        <authorList>
            <consortium name="Lawrence Berkeley National Laboratory"/>
            <person name="Harder C.B."/>
            <person name="Miyauchi S."/>
            <person name="Viragh M."/>
            <person name="Kuo A."/>
            <person name="Thoen E."/>
            <person name="Andreopoulos B."/>
            <person name="Lu D."/>
            <person name="Skrede I."/>
            <person name="Drula E."/>
            <person name="Henrissat B."/>
            <person name="Morin E."/>
            <person name="Kohler A."/>
            <person name="Barry K."/>
            <person name="LaButti K."/>
            <person name="Morin E."/>
            <person name="Salamov A."/>
            <person name="Lipzen A."/>
            <person name="Mereny Z."/>
            <person name="Hegedus B."/>
            <person name="Baldrian P."/>
            <person name="Stursova M."/>
            <person name="Weitz H."/>
            <person name="Taylor A."/>
            <person name="Grigoriev I.V."/>
            <person name="Nagy L.G."/>
            <person name="Martin F."/>
            <person name="Kauserud H."/>
        </authorList>
    </citation>
    <scope>NUCLEOTIDE SEQUENCE</scope>
    <source>
        <strain evidence="2">CBHHK002</strain>
    </source>
</reference>
<evidence type="ECO:0000313" key="2">
    <source>
        <dbReference type="EMBL" id="KAJ7356874.1"/>
    </source>
</evidence>
<feature type="domain" description="RNase H type-1" evidence="1">
    <location>
        <begin position="1"/>
        <end position="75"/>
    </location>
</feature>
<dbReference type="InterPro" id="IPR012337">
    <property type="entry name" value="RNaseH-like_sf"/>
</dbReference>
<dbReference type="SUPFAM" id="SSF53098">
    <property type="entry name" value="Ribonuclease H-like"/>
    <property type="match status" value="1"/>
</dbReference>